<evidence type="ECO:0000313" key="2">
    <source>
        <dbReference type="EMBL" id="KAJ3451511.1"/>
    </source>
</evidence>
<reference evidence="2" key="1">
    <citation type="submission" date="2022-08" db="EMBL/GenBank/DDBJ databases">
        <title>Novel sulphate-reducing endosymbionts in the free-living metamonad Anaeramoeba.</title>
        <authorList>
            <person name="Jerlstrom-Hultqvist J."/>
            <person name="Cepicka I."/>
            <person name="Gallot-Lavallee L."/>
            <person name="Salas-Leiva D."/>
            <person name="Curtis B.A."/>
            <person name="Zahonova K."/>
            <person name="Pipaliya S."/>
            <person name="Dacks J."/>
            <person name="Roger A.J."/>
        </authorList>
    </citation>
    <scope>NUCLEOTIDE SEQUENCE</scope>
    <source>
        <strain evidence="2">Busselton2</strain>
    </source>
</reference>
<sequence length="518" mass="61873">MLIQTINNKYKGLNQKNNKMMNKQETYFCGDPRCKKTAKYWSSCFSNFYCETHNQEKHGKEHAYQETQYITSLLHKFQHRKDKSLDEVRVELINVDEGDCIAVYWYGKKILIDLGYHLSVLNLLQIGTFFEPKDYYSQFTKWYHDPEKNKIPKIHLDYLIITHPHDDHYGGLLRTDEYICKILNSTKFWFFKLFEVSNFKYYNCDFLSSLLQEDIKNFFLAMVGKQKNDEEKEEEEEEEEGNGSLGVRQIENFFRSYSAFNSIFVKKIRKTDNVVEDCVFLWKVIQNKFDQEDNCQFLDFMLDDLRIHLKNLYFENLQKNVEKLTDEETGLLKQPKGQFSKYFSLTKKILKNSQIRKGNDMSAHILIRNADETKNLIFFGDRTVDELNFKKLNLDQKQYDVVKLPHHGSMRILDLSSRLNSKLWLLPSSTREKIHPPIEDNLTKRYNEWESYNENDSINVYCSGIKFFDVLKFGSYFNKNCYQKWKNDFSAKYSKRPSIDIHFKFLGYTNDFLDILIN</sequence>
<dbReference type="Pfam" id="PF00753">
    <property type="entry name" value="Lactamase_B"/>
    <property type="match status" value="1"/>
</dbReference>
<evidence type="ECO:0000313" key="3">
    <source>
        <dbReference type="Proteomes" id="UP001146793"/>
    </source>
</evidence>
<feature type="domain" description="Metallo-beta-lactamase" evidence="1">
    <location>
        <begin position="107"/>
        <end position="172"/>
    </location>
</feature>
<dbReference type="InterPro" id="IPR052159">
    <property type="entry name" value="Competence_DNA_uptake"/>
</dbReference>
<organism evidence="2 3">
    <name type="scientific">Anaeramoeba flamelloides</name>
    <dbReference type="NCBI Taxonomy" id="1746091"/>
    <lineage>
        <taxon>Eukaryota</taxon>
        <taxon>Metamonada</taxon>
        <taxon>Anaeramoebidae</taxon>
        <taxon>Anaeramoeba</taxon>
    </lineage>
</organism>
<dbReference type="AlphaFoldDB" id="A0AAV8AEY8"/>
<dbReference type="PANTHER" id="PTHR30619">
    <property type="entry name" value="DNA INTERNALIZATION/COMPETENCE PROTEIN COMEC/REC2"/>
    <property type="match status" value="1"/>
</dbReference>
<evidence type="ECO:0000259" key="1">
    <source>
        <dbReference type="Pfam" id="PF00753"/>
    </source>
</evidence>
<dbReference type="PANTHER" id="PTHR30619:SF1">
    <property type="entry name" value="RECOMBINATION PROTEIN 2"/>
    <property type="match status" value="1"/>
</dbReference>
<dbReference type="Proteomes" id="UP001146793">
    <property type="component" value="Unassembled WGS sequence"/>
</dbReference>
<protein>
    <submittedName>
        <fullName evidence="2">DNA inteRNAlization/competence protein comec/rec2</fullName>
    </submittedName>
</protein>
<dbReference type="InterPro" id="IPR036866">
    <property type="entry name" value="RibonucZ/Hydroxyglut_hydro"/>
</dbReference>
<accession>A0AAV8AEY8</accession>
<dbReference type="InterPro" id="IPR001279">
    <property type="entry name" value="Metallo-B-lactamas"/>
</dbReference>
<name>A0AAV8AEY8_9EUKA</name>
<dbReference type="SUPFAM" id="SSF56281">
    <property type="entry name" value="Metallo-hydrolase/oxidoreductase"/>
    <property type="match status" value="1"/>
</dbReference>
<dbReference type="Gene3D" id="3.60.15.10">
    <property type="entry name" value="Ribonuclease Z/Hydroxyacylglutathione hydrolase-like"/>
    <property type="match status" value="1"/>
</dbReference>
<comment type="caution">
    <text evidence="2">The sequence shown here is derived from an EMBL/GenBank/DDBJ whole genome shotgun (WGS) entry which is preliminary data.</text>
</comment>
<gene>
    <name evidence="2" type="ORF">M0812_03260</name>
</gene>
<dbReference type="EMBL" id="JANTQA010000008">
    <property type="protein sequence ID" value="KAJ3451511.1"/>
    <property type="molecule type" value="Genomic_DNA"/>
</dbReference>
<proteinExistence type="predicted"/>